<dbReference type="AlphaFoldDB" id="A0A348WLT2"/>
<dbReference type="Pfam" id="PF02643">
    <property type="entry name" value="DUF192"/>
    <property type="match status" value="1"/>
</dbReference>
<sequence>MFSELLWPDTHYLTGFRERFRGVTGVRELTPLSAFWFPRCQTVHTFGLRFPIDVVALDAHARVIAIKRMLEPNRVYWQPRAQTLIEVCALCPYPLESWIGLQFQLERRQNEKNRWAIRIIVDGVREHSTVPSVRSVPAR</sequence>
<proteinExistence type="predicted"/>
<organism evidence="1 2">
    <name type="scientific">Idiomarina baltica</name>
    <dbReference type="NCBI Taxonomy" id="190892"/>
    <lineage>
        <taxon>Bacteria</taxon>
        <taxon>Pseudomonadati</taxon>
        <taxon>Pseudomonadota</taxon>
        <taxon>Gammaproteobacteria</taxon>
        <taxon>Alteromonadales</taxon>
        <taxon>Idiomarinaceae</taxon>
        <taxon>Idiomarina</taxon>
    </lineage>
</organism>
<reference evidence="1 2" key="1">
    <citation type="journal article" date="2018" name="Nat. Biotechnol.">
        <title>A standardized bacterial taxonomy based on genome phylogeny substantially revises the tree of life.</title>
        <authorList>
            <person name="Parks D.H."/>
            <person name="Chuvochina M."/>
            <person name="Waite D.W."/>
            <person name="Rinke C."/>
            <person name="Skarshewski A."/>
            <person name="Chaumeil P.A."/>
            <person name="Hugenholtz P."/>
        </authorList>
    </citation>
    <scope>NUCLEOTIDE SEQUENCE [LARGE SCALE GENOMIC DNA]</scope>
    <source>
        <strain evidence="1">UBA9360</strain>
    </source>
</reference>
<comment type="caution">
    <text evidence="1">The sequence shown here is derived from an EMBL/GenBank/DDBJ whole genome shotgun (WGS) entry which is preliminary data.</text>
</comment>
<accession>A0A348WLT2</accession>
<gene>
    <name evidence="1" type="ORF">DCR58_01770</name>
</gene>
<dbReference type="EMBL" id="DMUP01000041">
    <property type="protein sequence ID" value="HAR55494.1"/>
    <property type="molecule type" value="Genomic_DNA"/>
</dbReference>
<dbReference type="InterPro" id="IPR038695">
    <property type="entry name" value="Saro_0823-like_sf"/>
</dbReference>
<dbReference type="Gene3D" id="2.60.120.1140">
    <property type="entry name" value="Protein of unknown function DUF192"/>
    <property type="match status" value="1"/>
</dbReference>
<dbReference type="InterPro" id="IPR003795">
    <property type="entry name" value="DUF192"/>
</dbReference>
<evidence type="ECO:0000313" key="2">
    <source>
        <dbReference type="Proteomes" id="UP000262878"/>
    </source>
</evidence>
<dbReference type="STRING" id="314276.OS145_12764"/>
<name>A0A348WLT2_9GAMM</name>
<evidence type="ECO:0000313" key="1">
    <source>
        <dbReference type="EMBL" id="HAR55494.1"/>
    </source>
</evidence>
<dbReference type="Proteomes" id="UP000262878">
    <property type="component" value="Unassembled WGS sequence"/>
</dbReference>
<protein>
    <recommendedName>
        <fullName evidence="3">DUF192 domain-containing protein</fullName>
    </recommendedName>
</protein>
<evidence type="ECO:0008006" key="3">
    <source>
        <dbReference type="Google" id="ProtNLM"/>
    </source>
</evidence>